<dbReference type="EMBL" id="QQZZ01000092">
    <property type="protein sequence ID" value="RMZ43802.1"/>
    <property type="molecule type" value="Genomic_DNA"/>
</dbReference>
<dbReference type="GO" id="GO:1990879">
    <property type="term" value="C:CST complex"/>
    <property type="evidence" value="ECO:0007669"/>
    <property type="project" value="InterPro"/>
</dbReference>
<dbReference type="InterPro" id="IPR012340">
    <property type="entry name" value="NA-bd_OB-fold"/>
</dbReference>
<protein>
    <recommendedName>
        <fullName evidence="3">CST complex subunit Ten1</fullName>
    </recommendedName>
</protein>
<dbReference type="Pfam" id="PF12658">
    <property type="entry name" value="Ten1"/>
    <property type="match status" value="1"/>
</dbReference>
<dbReference type="GO" id="GO:0016233">
    <property type="term" value="P:telomere capping"/>
    <property type="evidence" value="ECO:0007669"/>
    <property type="project" value="InterPro"/>
</dbReference>
<name>A0AB74CEN0_ASPFL</name>
<gene>
    <name evidence="1" type="ORF">CA14_009096</name>
</gene>
<reference evidence="1 2" key="1">
    <citation type="submission" date="2018-07" db="EMBL/GenBank/DDBJ databases">
        <title>Identification of spontaneous genetic mutation associated with occurrence of a yellow conidial color mutant of Aspergillus flavus.</title>
        <authorList>
            <person name="Chang P.-K."/>
            <person name="Mack B.M."/>
            <person name="Scharfenstein L."/>
            <person name="Gilbert M.K."/>
        </authorList>
    </citation>
    <scope>NUCLEOTIDE SEQUENCE [LARGE SCALE GENOMIC DNA]</scope>
    <source>
        <strain evidence="1 2">CA14</strain>
    </source>
</reference>
<dbReference type="Proteomes" id="UP000275480">
    <property type="component" value="Unassembled WGS sequence"/>
</dbReference>
<evidence type="ECO:0008006" key="3">
    <source>
        <dbReference type="Google" id="ProtNLM"/>
    </source>
</evidence>
<dbReference type="Gene3D" id="2.40.50.140">
    <property type="entry name" value="Nucleic acid-binding proteins"/>
    <property type="match status" value="1"/>
</dbReference>
<dbReference type="AlphaFoldDB" id="A0AB74CEN0"/>
<proteinExistence type="predicted"/>
<dbReference type="GO" id="GO:0043047">
    <property type="term" value="F:single-stranded telomeric DNA binding"/>
    <property type="evidence" value="ECO:0007669"/>
    <property type="project" value="InterPro"/>
</dbReference>
<evidence type="ECO:0000313" key="1">
    <source>
        <dbReference type="EMBL" id="RMZ43802.1"/>
    </source>
</evidence>
<dbReference type="InterPro" id="IPR024222">
    <property type="entry name" value="Ten1_fungal"/>
</dbReference>
<organism evidence="1 2">
    <name type="scientific">Aspergillus flavus</name>
    <dbReference type="NCBI Taxonomy" id="5059"/>
    <lineage>
        <taxon>Eukaryota</taxon>
        <taxon>Fungi</taxon>
        <taxon>Dikarya</taxon>
        <taxon>Ascomycota</taxon>
        <taxon>Pezizomycotina</taxon>
        <taxon>Eurotiomycetes</taxon>
        <taxon>Eurotiomycetidae</taxon>
        <taxon>Eurotiales</taxon>
        <taxon>Aspergillaceae</taxon>
        <taxon>Aspergillus</taxon>
        <taxon>Aspergillus subgen. Circumdati</taxon>
    </lineage>
</organism>
<evidence type="ECO:0000313" key="2">
    <source>
        <dbReference type="Proteomes" id="UP000275480"/>
    </source>
</evidence>
<accession>A0AB74CEN0</accession>
<sequence>MPSITANQSANDSVKTYNITTGYLILEHNYPRCKPTQEPPSIPVDVNAVLGTVTADELRVGAWVNVLGYVRREESSAYVEAVMVFRAGAIAVGEYERILHNSLEVDRRVQRPK</sequence>
<comment type="caution">
    <text evidence="1">The sequence shown here is derived from an EMBL/GenBank/DDBJ whole genome shotgun (WGS) entry which is preliminary data.</text>
</comment>